<dbReference type="HOGENOM" id="CLU_016177_0_0_1"/>
<evidence type="ECO:0008006" key="3">
    <source>
        <dbReference type="Google" id="ProtNLM"/>
    </source>
</evidence>
<dbReference type="PANTHER" id="PTHR39214">
    <property type="entry name" value="MICROBODY (PEROXISOME) BIOGENESIS PROTEIN PEROXIN 8 (EUROFUNG)"/>
    <property type="match status" value="1"/>
</dbReference>
<dbReference type="InterPro" id="IPR055334">
    <property type="entry name" value="PEX8-like"/>
</dbReference>
<dbReference type="Pfam" id="PF26001">
    <property type="entry name" value="Pex8"/>
    <property type="match status" value="1"/>
</dbReference>
<dbReference type="Proteomes" id="UP000028045">
    <property type="component" value="Unassembled WGS sequence"/>
</dbReference>
<keyword evidence="2" id="KW-1185">Reference proteome</keyword>
<dbReference type="AlphaFoldDB" id="A0A084AKJ1"/>
<dbReference type="PANTHER" id="PTHR39214:SF1">
    <property type="entry name" value="MICROBODY (PEROXISOME) BIOGENESIS PROTEIN PEROXIN 8 (EUROFUNG)"/>
    <property type="match status" value="1"/>
</dbReference>
<evidence type="ECO:0000313" key="2">
    <source>
        <dbReference type="Proteomes" id="UP000028045"/>
    </source>
</evidence>
<dbReference type="EMBL" id="KL648684">
    <property type="protein sequence ID" value="KEY65820.1"/>
    <property type="molecule type" value="Genomic_DNA"/>
</dbReference>
<accession>A0A084AKJ1</accession>
<organism evidence="1 2">
    <name type="scientific">Stachybotrys chartarum (strain CBS 109288 / IBT 7711)</name>
    <name type="common">Toxic black mold</name>
    <name type="synonym">Stilbospora chartarum</name>
    <dbReference type="NCBI Taxonomy" id="1280523"/>
    <lineage>
        <taxon>Eukaryota</taxon>
        <taxon>Fungi</taxon>
        <taxon>Dikarya</taxon>
        <taxon>Ascomycota</taxon>
        <taxon>Pezizomycotina</taxon>
        <taxon>Sordariomycetes</taxon>
        <taxon>Hypocreomycetidae</taxon>
        <taxon>Hypocreales</taxon>
        <taxon>Stachybotryaceae</taxon>
        <taxon>Stachybotrys</taxon>
    </lineage>
</organism>
<dbReference type="OrthoDB" id="2357318at2759"/>
<reference evidence="1 2" key="1">
    <citation type="journal article" date="2014" name="BMC Genomics">
        <title>Comparative genome sequencing reveals chemotype-specific gene clusters in the toxigenic black mold Stachybotrys.</title>
        <authorList>
            <person name="Semeiks J."/>
            <person name="Borek D."/>
            <person name="Otwinowski Z."/>
            <person name="Grishin N.V."/>
        </authorList>
    </citation>
    <scope>NUCLEOTIDE SEQUENCE [LARGE SCALE GENOMIC DNA]</scope>
    <source>
        <strain evidence="2">CBS 109288 / IBT 7711</strain>
    </source>
</reference>
<proteinExistence type="predicted"/>
<gene>
    <name evidence="1" type="ORF">S7711_07202</name>
</gene>
<name>A0A084AKJ1_STACB</name>
<sequence length="686" mass="75482">MPADRLLNTVLQYFQDVHDDAKTDQIVGTTTHLLTQLSNPLNLGVLTSQLLTAPAIWQRDDGLRTAIRVVGVYSTAATRVHDDQEKNAQRKGPREGGGLRCEDWTRAVVQGADDRSRRWQHLLVLAGVLLGMEGNDRHALSRGLRNKLEMAIVTAANLALEDYAHDGALAGSCIVMGLNFALPLLSDFHKTQLDGDTLLRLTIWTMTGVEGFHGGRFLDDVSRDTSLTPEGTVVWPSQSPSFRYLQELESQPLMANMGPTSKLAAFAVLQAADTRSVLQAQDILLEFSHRVLTAWQQNKLSELDPAVESTILSADTMQTTRPLLWQLLRKLLFATVVTLQAVVSRSLLDPHMLNEAVAYRTAAKSLHILRNLYFISCRDGNSAFQVYEFTYLTSIDVLSRNATACEDYLKSAQPNGYAASQANHLKRTLDLFYLNVAEHLPLALSTEACEALVVVPATAYLSHAGPMSPSMVEVFESAHSAVLSVFSCPQHGPITIQMAPFYIVRLFESFPHQISSRQFRVAFKTVMQVVSPPFPIAATEPHLSETLLEMLRSAIANASTARLPPTSNAASANNSLDAAEDVLSEQSSLVLTLVDSLPFLPLPLLEEWLTVATQTVNSISDPMLRRTVQRRFQDLLVSGEMDVERATVAVIWWGTKGGRELFLYGAAPEQMMMSGALVSNDMASKL</sequence>
<evidence type="ECO:0000313" key="1">
    <source>
        <dbReference type="EMBL" id="KEY65820.1"/>
    </source>
</evidence>
<protein>
    <recommendedName>
        <fullName evidence="3">Peroxisomal membrane protein PEX17</fullName>
    </recommendedName>
</protein>